<keyword evidence="7" id="KW-1185">Reference proteome</keyword>
<evidence type="ECO:0000256" key="2">
    <source>
        <dbReference type="SAM" id="SignalP"/>
    </source>
</evidence>
<protein>
    <submittedName>
        <fullName evidence="6">Mannose-binding protein C</fullName>
    </submittedName>
</protein>
<sequence>MKSLIFSILLLTLHLQQIICSGANFGLPDNGCQGITSSGKCINYVNNAIGINWENSKALCTAPQTIASISSSEENDVLYSLTDVSTGYVDCWIGFNDIITENSFGWVDDSSVSYTNWGYGQPNEGSGDEDCVQITPDSYWYDISCEDIKHCLFCSSEVDRFGRVVPEAGLGDFTILTQDTTLYCIEEGTYSLTWRSTFIGGYSDIIIIPTPNTHGESELDIQLDEPGYYMCEATINNGIPKMYTVALLKSGIYQVDPFGEDVINSFFQALSDNTILTTSQTIYCLASTEDTSRFNWVYINADGIATTLPHVMGTSKGVSALYINTANPGSYSCEATLNDGTKSIFTVILAPTLYTDPIIGCDAITDNGNCYRYIYIASGLSFSDAQSSCEANGGDLASIFSSREDNLLRSLVPNSDTNCWIGLENFYADAAQHAWIDGTPVEYHDFDLSGCRRRRGLELDEPARYRRTVVDCLSIAVRGTWRTSSCANTKSCYFCTNKVSQFGQLIEPNQYTSLSDNAILTASTTLHCITEPLGNSQVIWSYVGLDGTTSKTFDVATDATTGCEVTQFRGEDRKKYTTALLNPYITTVISAGDTRYYTHGLDKDGILLFCKSFDHSVTFGNIAWRTASAVEYPNPLDVSNIPSDFYMIDCIDKSTGNKLFTVDLRIQGPPVGTIQELNIETFSLPPPLLNKAYVPYNTTTTDLSINVMYTNMGWRGPAVESSDSNVRVTMFLSVDIGEYYFYAINWDKEKQLALQILIEVYPLGIFQGSSILYLEEYSIVENGETLNCADYDQSTIAWYLYEFQTRVTQLLHEATGTIQLTLGQLPAGLLYCQVVERGAYAPTYHDLVLNGPSLTVVEESNSYIFTRDQQSDTEELLLCHKADNSLNAVFLIWREVGQTKLYFNPLSTNYIQIYRRYLMECIDAVTNETILTIDLLLQGPVLITLYDGFYESAISTSASLNYRAQDVVLSANVVGRWMKPDQTYVEDSSITFSTFELSDVGMYTFSIPNWDLNSGYTGDSTIEFTVYQAGLLITANTYEELPNYSVIPASTTLYCIDTVDNEVEWQYEDLAGTITNIESFTESETGVSLLSVSIDEPGFYRCTLDTISDKYIHTTVILNTSIYTIVQQAGQLFTYTIGIDAASTSLICVGEGSRVYINIDSTEELSNPLEVRSIPNDGNTHTIACKDTDIDSTIISFSLFIQGPPVITLDAGTSDNYELLSPEINSAYVNLKSPNVGLHVNIPGRWQRPDETFVEDISIIFPVFDLTYEGLYKFYVINWDNEETLAMQILITVYPFGERIDENTYRAILEKNSYLTASTTLYCKGATDLAFVVIGSNSQTPIDSGSEVSIFDAESPGLYICRSTETYEILLIDESIHTPIQASNSYTYTRDVDRNDASLVCITPDNSDPFFQFWVDIEENLISNSYYLNVDALEDGINLLICISSSFTNTIALTADIFIQGPPEITLNTGTVESYNSLTPGDNTASINLQAQNVVLATNLAGRWQRPNGTFVEDDSITFPTFEISDQGVYKYYVNNWDKIETLAIQIQLSVFTFGQEIASSVYEDLSDLSVLTTNTTLYCITEKIDIPEVIWNYEDLQGVRTSLSADTDFFTGFSSLLVTTDKSGYYSCNVTENGINKMYTIAVMNPYVYTVVEVADSYSYTVGIDKEVAFLFCHPSGNSIPFQDYGWREFGSTVRTQNPLDIADIPDDGDTHAMGCFDSLENSAIFSVDVIIQGPLVITLETGNVVSFSQVFPYMNTVYVNHQESLVRLQANVDGSWSWPGGADDARTLDVSPFQINTQGLYTFFIDNWEKESVAVMQIFITSYQFGEKIDPTNYNRLEANSILTSNTDLYCINGEVTWSYTDLAGICELKTGTTDTTGASVLSAGLDNPGYYSCEVIQDDVSNTYTVAVLDTTLLQVIETSESYQYTIGVDNEDIFLFCHKPDNSISSSDIVWMKNDSFARFKNPLDVFAVGNLFKYTDTYLIECLDQTSESILSANISMQGPPVISVDTGTVRSFESLTPDGNIAYIIDETRNVVITANLVGKWQRPDDTHVSDNSITFLSFDESDVGVYKFYVTDWYNEQKLAIQIQLSLSATYLQSVTDLSTVTSSESSILVTWSLLSEQTTLSDEKFSIYYGYEDIEYFAGTTDRLYFNINGLTLNFNYTIRVDLQFAYSTETYSETVHHFLTIPDITEPTTILQLFTNNVYAQEGVLIAVIVFLLLVIAAILAVAIIAVFCIKRYLARNSAKSQI</sequence>
<keyword evidence="1" id="KW-0472">Membrane</keyword>
<keyword evidence="2" id="KW-0732">Signal</keyword>
<dbReference type="EMBL" id="JAKMXF010000111">
    <property type="protein sequence ID" value="KAI6657342.1"/>
    <property type="molecule type" value="Genomic_DNA"/>
</dbReference>
<evidence type="ECO:0000313" key="6">
    <source>
        <dbReference type="EMBL" id="KAI6657342.1"/>
    </source>
</evidence>
<evidence type="ECO:0000259" key="4">
    <source>
        <dbReference type="PROSITE" id="PS50835"/>
    </source>
</evidence>
<feature type="domain" description="Ig-like" evidence="4">
    <location>
        <begin position="1577"/>
        <end position="1643"/>
    </location>
</feature>
<name>A0AAV7K8E0_9METZ</name>
<feature type="signal peptide" evidence="2">
    <location>
        <begin position="1"/>
        <end position="20"/>
    </location>
</feature>
<dbReference type="SUPFAM" id="SSF56436">
    <property type="entry name" value="C-type lectin-like"/>
    <property type="match status" value="2"/>
</dbReference>
<reference evidence="6 7" key="1">
    <citation type="journal article" date="2023" name="BMC Biol.">
        <title>The compact genome of the sponge Oopsacas minuta (Hexactinellida) is lacking key metazoan core genes.</title>
        <authorList>
            <person name="Santini S."/>
            <person name="Schenkelaars Q."/>
            <person name="Jourda C."/>
            <person name="Duchesne M."/>
            <person name="Belahbib H."/>
            <person name="Rocher C."/>
            <person name="Selva M."/>
            <person name="Riesgo A."/>
            <person name="Vervoort M."/>
            <person name="Leys S.P."/>
            <person name="Kodjabachian L."/>
            <person name="Le Bivic A."/>
            <person name="Borchiellini C."/>
            <person name="Claverie J.M."/>
            <person name="Renard E."/>
        </authorList>
    </citation>
    <scope>NUCLEOTIDE SEQUENCE [LARGE SCALE GENOMIC DNA]</scope>
    <source>
        <strain evidence="6">SPO-2</strain>
    </source>
</reference>
<feature type="chain" id="PRO_5043485048" evidence="2">
    <location>
        <begin position="21"/>
        <end position="2252"/>
    </location>
</feature>
<evidence type="ECO:0000313" key="7">
    <source>
        <dbReference type="Proteomes" id="UP001165289"/>
    </source>
</evidence>
<dbReference type="PROSITE" id="PS50835">
    <property type="entry name" value="IG_LIKE"/>
    <property type="match status" value="2"/>
</dbReference>
<feature type="transmembrane region" description="Helical" evidence="1">
    <location>
        <begin position="2213"/>
        <end position="2239"/>
    </location>
</feature>
<keyword evidence="1" id="KW-1133">Transmembrane helix</keyword>
<dbReference type="InterPro" id="IPR001304">
    <property type="entry name" value="C-type_lectin-like"/>
</dbReference>
<dbReference type="SMART" id="SM00034">
    <property type="entry name" value="CLECT"/>
    <property type="match status" value="2"/>
</dbReference>
<evidence type="ECO:0000259" key="5">
    <source>
        <dbReference type="PROSITE" id="PS50853"/>
    </source>
</evidence>
<evidence type="ECO:0000259" key="3">
    <source>
        <dbReference type="PROSITE" id="PS50041"/>
    </source>
</evidence>
<dbReference type="InterPro" id="IPR016187">
    <property type="entry name" value="CTDL_fold"/>
</dbReference>
<dbReference type="Gene3D" id="3.10.100.10">
    <property type="entry name" value="Mannose-Binding Protein A, subunit A"/>
    <property type="match status" value="2"/>
</dbReference>
<gene>
    <name evidence="6" type="ORF">LOD99_90</name>
</gene>
<organism evidence="6 7">
    <name type="scientific">Oopsacas minuta</name>
    <dbReference type="NCBI Taxonomy" id="111878"/>
    <lineage>
        <taxon>Eukaryota</taxon>
        <taxon>Metazoa</taxon>
        <taxon>Porifera</taxon>
        <taxon>Hexactinellida</taxon>
        <taxon>Hexasterophora</taxon>
        <taxon>Lyssacinosida</taxon>
        <taxon>Leucopsacidae</taxon>
        <taxon>Oopsacas</taxon>
    </lineage>
</organism>
<dbReference type="InterPro" id="IPR007110">
    <property type="entry name" value="Ig-like_dom"/>
</dbReference>
<dbReference type="Proteomes" id="UP001165289">
    <property type="component" value="Unassembled WGS sequence"/>
</dbReference>
<dbReference type="PROSITE" id="PS50853">
    <property type="entry name" value="FN3"/>
    <property type="match status" value="1"/>
</dbReference>
<evidence type="ECO:0000256" key="1">
    <source>
        <dbReference type="SAM" id="Phobius"/>
    </source>
</evidence>
<dbReference type="PROSITE" id="PS50041">
    <property type="entry name" value="C_TYPE_LECTIN_2"/>
    <property type="match status" value="2"/>
</dbReference>
<feature type="domain" description="Fibronectin type-III" evidence="5">
    <location>
        <begin position="2101"/>
        <end position="2192"/>
    </location>
</feature>
<feature type="domain" description="Ig-like" evidence="4">
    <location>
        <begin position="240"/>
        <end position="345"/>
    </location>
</feature>
<dbReference type="CDD" id="cd00037">
    <property type="entry name" value="CLECT"/>
    <property type="match status" value="1"/>
</dbReference>
<dbReference type="Pfam" id="PF00059">
    <property type="entry name" value="Lectin_C"/>
    <property type="match status" value="2"/>
</dbReference>
<proteinExistence type="predicted"/>
<dbReference type="InterPro" id="IPR050111">
    <property type="entry name" value="C-type_lectin/snaclec_domain"/>
</dbReference>
<dbReference type="PANTHER" id="PTHR22803">
    <property type="entry name" value="MANNOSE, PHOSPHOLIPASE, LECTIN RECEPTOR RELATED"/>
    <property type="match status" value="1"/>
</dbReference>
<comment type="caution">
    <text evidence="6">The sequence shown here is derived from an EMBL/GenBank/DDBJ whole genome shotgun (WGS) entry which is preliminary data.</text>
</comment>
<feature type="domain" description="C-type lectin" evidence="3">
    <location>
        <begin position="37"/>
        <end position="146"/>
    </location>
</feature>
<feature type="domain" description="C-type lectin" evidence="3">
    <location>
        <begin position="366"/>
        <end position="486"/>
    </location>
</feature>
<dbReference type="InterPro" id="IPR003961">
    <property type="entry name" value="FN3_dom"/>
</dbReference>
<dbReference type="InterPro" id="IPR016186">
    <property type="entry name" value="C-type_lectin-like/link_sf"/>
</dbReference>
<accession>A0AAV7K8E0</accession>
<keyword evidence="1" id="KW-0812">Transmembrane</keyword>